<dbReference type="InterPro" id="IPR001453">
    <property type="entry name" value="MoaB/Mog_dom"/>
</dbReference>
<sequence length="168" mass="18180">MEQKTEKFTFAVVTMSDKGSRGEREDTSGAYLLKTLTSEGYIQVSYIIVPDNVPVITKTLIELADKEQVALVVTTGGTGVAPTDVTPEAMQQVIEKEIPGMAEAMRYESMKKTSRAMLSRGKVGIRGATLIVNLPGSLKAVKENLEVLLPVLPHALEKIRGDDGDCGR</sequence>
<dbReference type="AlphaFoldDB" id="A0A1M7Y1V8"/>
<dbReference type="PROSITE" id="PS01078">
    <property type="entry name" value="MOCF_BIOSYNTHESIS_1"/>
    <property type="match status" value="1"/>
</dbReference>
<gene>
    <name evidence="9" type="ORF">SAMN02745220_01238</name>
</gene>
<keyword evidence="4 7" id="KW-0501">Molybdenum cofactor biosynthesis</keyword>
<comment type="similarity">
    <text evidence="2 7">Belongs to the MoaB/Mog family.</text>
</comment>
<evidence type="ECO:0000259" key="8">
    <source>
        <dbReference type="SMART" id="SM00852"/>
    </source>
</evidence>
<evidence type="ECO:0000256" key="6">
    <source>
        <dbReference type="ARBA" id="ARBA00058212"/>
    </source>
</evidence>
<dbReference type="PANTHER" id="PTHR43764">
    <property type="entry name" value="MOLYBDENUM COFACTOR BIOSYNTHESIS"/>
    <property type="match status" value="1"/>
</dbReference>
<organism evidence="9 10">
    <name type="scientific">Desulfopila aestuarii DSM 18488</name>
    <dbReference type="NCBI Taxonomy" id="1121416"/>
    <lineage>
        <taxon>Bacteria</taxon>
        <taxon>Pseudomonadati</taxon>
        <taxon>Thermodesulfobacteriota</taxon>
        <taxon>Desulfobulbia</taxon>
        <taxon>Desulfobulbales</taxon>
        <taxon>Desulfocapsaceae</taxon>
        <taxon>Desulfopila</taxon>
    </lineage>
</organism>
<comment type="catalytic activity">
    <reaction evidence="5">
        <text>molybdopterin + ATP + H(+) = adenylyl-molybdopterin + diphosphate</text>
        <dbReference type="Rhea" id="RHEA:31331"/>
        <dbReference type="ChEBI" id="CHEBI:15378"/>
        <dbReference type="ChEBI" id="CHEBI:30616"/>
        <dbReference type="ChEBI" id="CHEBI:33019"/>
        <dbReference type="ChEBI" id="CHEBI:58698"/>
        <dbReference type="ChEBI" id="CHEBI:62727"/>
        <dbReference type="EC" id="2.7.7.75"/>
    </reaction>
</comment>
<evidence type="ECO:0000313" key="9">
    <source>
        <dbReference type="EMBL" id="SHO45857.1"/>
    </source>
</evidence>
<keyword evidence="10" id="KW-1185">Reference proteome</keyword>
<dbReference type="GO" id="GO:0061598">
    <property type="term" value="F:molybdopterin adenylyltransferase activity"/>
    <property type="evidence" value="ECO:0007669"/>
    <property type="project" value="UniProtKB-EC"/>
</dbReference>
<protein>
    <recommendedName>
        <fullName evidence="3 7">Molybdenum cofactor biosynthesis protein B</fullName>
    </recommendedName>
</protein>
<dbReference type="Proteomes" id="UP000184603">
    <property type="component" value="Unassembled WGS sequence"/>
</dbReference>
<dbReference type="Gene3D" id="3.40.980.10">
    <property type="entry name" value="MoaB/Mog-like domain"/>
    <property type="match status" value="1"/>
</dbReference>
<evidence type="ECO:0000256" key="4">
    <source>
        <dbReference type="ARBA" id="ARBA00023150"/>
    </source>
</evidence>
<dbReference type="RefSeq" id="WP_073612635.1">
    <property type="nucleotide sequence ID" value="NZ_FRFE01000004.1"/>
</dbReference>
<dbReference type="OrthoDB" id="9784492at2"/>
<dbReference type="NCBIfam" id="TIGR00177">
    <property type="entry name" value="molyb_syn"/>
    <property type="match status" value="1"/>
</dbReference>
<evidence type="ECO:0000256" key="1">
    <source>
        <dbReference type="ARBA" id="ARBA00005046"/>
    </source>
</evidence>
<keyword evidence="9" id="KW-0548">Nucleotidyltransferase</keyword>
<dbReference type="PANTHER" id="PTHR43764:SF1">
    <property type="entry name" value="MOLYBDOPTERIN MOLYBDOTRANSFERASE"/>
    <property type="match status" value="1"/>
</dbReference>
<dbReference type="EMBL" id="FRFE01000004">
    <property type="protein sequence ID" value="SHO45857.1"/>
    <property type="molecule type" value="Genomic_DNA"/>
</dbReference>
<dbReference type="InterPro" id="IPR012245">
    <property type="entry name" value="MoaB"/>
</dbReference>
<evidence type="ECO:0000313" key="10">
    <source>
        <dbReference type="Proteomes" id="UP000184603"/>
    </source>
</evidence>
<dbReference type="PIRSF" id="PIRSF006443">
    <property type="entry name" value="MoaB"/>
    <property type="match status" value="1"/>
</dbReference>
<evidence type="ECO:0000256" key="5">
    <source>
        <dbReference type="ARBA" id="ARBA00051131"/>
    </source>
</evidence>
<dbReference type="InterPro" id="IPR036425">
    <property type="entry name" value="MoaB/Mog-like_dom_sf"/>
</dbReference>
<evidence type="ECO:0000256" key="3">
    <source>
        <dbReference type="ARBA" id="ARBA00015262"/>
    </source>
</evidence>
<comment type="function">
    <text evidence="6">Catalyzes the adenylation of molybdopterin as part of the biosynthesis of the molybdenum-cofactor.</text>
</comment>
<evidence type="ECO:0000256" key="2">
    <source>
        <dbReference type="ARBA" id="ARBA00006112"/>
    </source>
</evidence>
<dbReference type="CDD" id="cd00886">
    <property type="entry name" value="MogA_MoaB"/>
    <property type="match status" value="1"/>
</dbReference>
<reference evidence="9 10" key="1">
    <citation type="submission" date="2016-12" db="EMBL/GenBank/DDBJ databases">
        <authorList>
            <person name="Song W.-J."/>
            <person name="Kurnit D.M."/>
        </authorList>
    </citation>
    <scope>NUCLEOTIDE SEQUENCE [LARGE SCALE GENOMIC DNA]</scope>
    <source>
        <strain evidence="9 10">DSM 18488</strain>
    </source>
</reference>
<dbReference type="SUPFAM" id="SSF53218">
    <property type="entry name" value="Molybdenum cofactor biosynthesis proteins"/>
    <property type="match status" value="1"/>
</dbReference>
<accession>A0A1M7Y1V8</accession>
<dbReference type="GO" id="GO:0006777">
    <property type="term" value="P:Mo-molybdopterin cofactor biosynthetic process"/>
    <property type="evidence" value="ECO:0007669"/>
    <property type="project" value="UniProtKB-UniRule"/>
</dbReference>
<dbReference type="SMART" id="SM00852">
    <property type="entry name" value="MoCF_biosynth"/>
    <property type="match status" value="1"/>
</dbReference>
<feature type="domain" description="MoaB/Mog" evidence="8">
    <location>
        <begin position="11"/>
        <end position="155"/>
    </location>
</feature>
<dbReference type="STRING" id="1121416.SAMN02745220_01238"/>
<dbReference type="InterPro" id="IPR051920">
    <property type="entry name" value="MPT_Adenylyltrnsfr/MoaC-Rel"/>
</dbReference>
<evidence type="ECO:0000256" key="7">
    <source>
        <dbReference type="PIRNR" id="PIRNR006443"/>
    </source>
</evidence>
<dbReference type="InterPro" id="IPR008284">
    <property type="entry name" value="MoCF_biosynth_CS"/>
</dbReference>
<keyword evidence="9" id="KW-0808">Transferase</keyword>
<comment type="function">
    <text evidence="7">May be involved in the biosynthesis of molybdopterin.</text>
</comment>
<comment type="pathway">
    <text evidence="1 7">Cofactor biosynthesis; molybdopterin biosynthesis.</text>
</comment>
<name>A0A1M7Y1V8_9BACT</name>
<proteinExistence type="inferred from homology"/>
<dbReference type="Pfam" id="PF00994">
    <property type="entry name" value="MoCF_biosynth"/>
    <property type="match status" value="1"/>
</dbReference>
<dbReference type="UniPathway" id="UPA00344"/>